<dbReference type="KEGG" id="goq:ACH46_15530"/>
<sequence>MWVIRSNWNDDASGTRRIAPPAASPKSRLLVTGIIVSSTEATAAKAAMTVGAKVRNGICTTRSAAITATGTMIGTAS</sequence>
<evidence type="ECO:0000313" key="2">
    <source>
        <dbReference type="Proteomes" id="UP000063789"/>
    </source>
</evidence>
<evidence type="ECO:0000313" key="1">
    <source>
        <dbReference type="EMBL" id="ALG85633.1"/>
    </source>
</evidence>
<dbReference type="Proteomes" id="UP000063789">
    <property type="component" value="Chromosome"/>
</dbReference>
<reference evidence="1 2" key="2">
    <citation type="journal article" date="2017" name="Int. J. Syst. Evol. Microbiol.">
        <title>Gordonia phthalatica sp. nov., a di-n-butyl phthalate-degrading bacterium isolated from activated sludge.</title>
        <authorList>
            <person name="Jin D."/>
            <person name="Kong X."/>
            <person name="Jia M."/>
            <person name="Yu X."/>
            <person name="Wang X."/>
            <person name="Zhuang X."/>
            <person name="Deng Y."/>
            <person name="Bai Z."/>
        </authorList>
    </citation>
    <scope>NUCLEOTIDE SEQUENCE [LARGE SCALE GENOMIC DNA]</scope>
    <source>
        <strain evidence="1 2">QH-11</strain>
    </source>
</reference>
<protein>
    <submittedName>
        <fullName evidence="1">Uncharacterized protein</fullName>
    </submittedName>
</protein>
<name>A0A0N9ND47_9ACTN</name>
<reference evidence="2" key="1">
    <citation type="submission" date="2015-06" db="EMBL/GenBank/DDBJ databases">
        <title>Complete genome sequence and metabolic analysis of phthalate degradation pathway in Gordonia sp. QH-11.</title>
        <authorList>
            <person name="Jin D."/>
            <person name="Kong X."/>
            <person name="Bai Z."/>
        </authorList>
    </citation>
    <scope>NUCLEOTIDE SEQUENCE [LARGE SCALE GENOMIC DNA]</scope>
    <source>
        <strain evidence="2">QH-11</strain>
    </source>
</reference>
<accession>A0A0N9ND47</accession>
<gene>
    <name evidence="1" type="ORF">ACH46_15530</name>
</gene>
<keyword evidence="2" id="KW-1185">Reference proteome</keyword>
<dbReference type="EMBL" id="CP011853">
    <property type="protein sequence ID" value="ALG85633.1"/>
    <property type="molecule type" value="Genomic_DNA"/>
</dbReference>
<organism evidence="1 2">
    <name type="scientific">Gordonia phthalatica</name>
    <dbReference type="NCBI Taxonomy" id="1136941"/>
    <lineage>
        <taxon>Bacteria</taxon>
        <taxon>Bacillati</taxon>
        <taxon>Actinomycetota</taxon>
        <taxon>Actinomycetes</taxon>
        <taxon>Mycobacteriales</taxon>
        <taxon>Gordoniaceae</taxon>
        <taxon>Gordonia</taxon>
    </lineage>
</organism>
<dbReference type="AlphaFoldDB" id="A0A0N9ND47"/>
<proteinExistence type="predicted"/>